<keyword evidence="1" id="KW-0732">Signal</keyword>
<evidence type="ECO:0000313" key="3">
    <source>
        <dbReference type="Proteomes" id="UP000251402"/>
    </source>
</evidence>
<name>A0A5C1I6T1_9SPHI</name>
<feature type="chain" id="PRO_5023056989" evidence="1">
    <location>
        <begin position="19"/>
        <end position="370"/>
    </location>
</feature>
<organism evidence="2 3">
    <name type="scientific">Mucilaginibacter rubeus</name>
    <dbReference type="NCBI Taxonomy" id="2027860"/>
    <lineage>
        <taxon>Bacteria</taxon>
        <taxon>Pseudomonadati</taxon>
        <taxon>Bacteroidota</taxon>
        <taxon>Sphingobacteriia</taxon>
        <taxon>Sphingobacteriales</taxon>
        <taxon>Sphingobacteriaceae</taxon>
        <taxon>Mucilaginibacter</taxon>
    </lineage>
</organism>
<dbReference type="Proteomes" id="UP000251402">
    <property type="component" value="Chromosome"/>
</dbReference>
<keyword evidence="3" id="KW-1185">Reference proteome</keyword>
<evidence type="ECO:0000313" key="2">
    <source>
        <dbReference type="EMBL" id="QEM13228.1"/>
    </source>
</evidence>
<feature type="signal peptide" evidence="1">
    <location>
        <begin position="1"/>
        <end position="18"/>
    </location>
</feature>
<dbReference type="RefSeq" id="WP_112574197.1">
    <property type="nucleotide sequence ID" value="NZ_CP043450.1"/>
</dbReference>
<dbReference type="AlphaFoldDB" id="A0A5C1I6T1"/>
<dbReference type="KEGG" id="mrub:DEO27_025540"/>
<dbReference type="OrthoDB" id="788362at2"/>
<dbReference type="EMBL" id="CP043450">
    <property type="protein sequence ID" value="QEM13228.1"/>
    <property type="molecule type" value="Genomic_DNA"/>
</dbReference>
<proteinExistence type="predicted"/>
<protein>
    <submittedName>
        <fullName evidence="2">Uncharacterized protein</fullName>
    </submittedName>
</protein>
<evidence type="ECO:0000256" key="1">
    <source>
        <dbReference type="SAM" id="SignalP"/>
    </source>
</evidence>
<sequence>MKKLLFVVGLFIAAQINAQSVMVGKNIHTDIPDVTKQQIINALDSLVYKIGSGKLNINDVEQDKGGLTVSILKDQQADINDTTSPKQLINLYPVAPGQYFISVAIMGSNGTSPLLKKIINLIGNDSGGKITFALPLNYLTRLWKTRKVGNIIYHSPDEINIDRAKKFDKKNTLIPTKLGLQPESMDFYLCNNYQEILPLLGLGYSAEANGNTRNGYGVDANCIFSVMHNEDFSHDLFHYYAAKVRKVPRNTAAEEGIAYSWGNAYYTDEKGEMILQKDLVIQLRLYLQQHPSAGLYDMFSKNPVVFNSMAKVRSVISGVICDEVERQRGTSGIIALINCGKGDDNYLAAVNSLININKTNFDTAVKALLK</sequence>
<gene>
    <name evidence="2" type="ORF">DEO27_025540</name>
</gene>
<reference evidence="2" key="1">
    <citation type="submission" date="2019-08" db="EMBL/GenBank/DDBJ databases">
        <title>Comparative genome analysis confer to the adaptation heavy metal polluted environment.</title>
        <authorList>
            <person name="Li Y."/>
        </authorList>
    </citation>
    <scope>NUCLEOTIDE SEQUENCE [LARGE SCALE GENOMIC DNA]</scope>
    <source>
        <strain evidence="2">P1</strain>
    </source>
</reference>
<accession>A0A5C1I6T1</accession>